<gene>
    <name evidence="1" type="ORF">LCGC14_2763020</name>
</gene>
<sequence length="173" mass="18307">EDGTAAGNIGADWYSTGILKSKVPGQAGKWAVAAMPAFKPGGAITTTHGGGGHCITKQSEDPDAVFEVLKYVLLDREGQIFKYEAAEYFPNRLDAMNDPRIVDVPEPFYGGQKFGALLAEVAPHTLEVSSHPFLPEAMNLLRGTVPAVAAGDKTPKVALQDAAQELDDLIAQG</sequence>
<evidence type="ECO:0000313" key="1">
    <source>
        <dbReference type="EMBL" id="KKK86459.1"/>
    </source>
</evidence>
<protein>
    <recommendedName>
        <fullName evidence="2">Extracellular solute-binding protein</fullName>
    </recommendedName>
</protein>
<proteinExistence type="predicted"/>
<organism evidence="1">
    <name type="scientific">marine sediment metagenome</name>
    <dbReference type="NCBI Taxonomy" id="412755"/>
    <lineage>
        <taxon>unclassified sequences</taxon>
        <taxon>metagenomes</taxon>
        <taxon>ecological metagenomes</taxon>
    </lineage>
</organism>
<name>A0A0F9B719_9ZZZZ</name>
<dbReference type="EMBL" id="LAZR01050836">
    <property type="protein sequence ID" value="KKK86459.1"/>
    <property type="molecule type" value="Genomic_DNA"/>
</dbReference>
<accession>A0A0F9B719</accession>
<evidence type="ECO:0008006" key="2">
    <source>
        <dbReference type="Google" id="ProtNLM"/>
    </source>
</evidence>
<feature type="non-terminal residue" evidence="1">
    <location>
        <position position="1"/>
    </location>
</feature>
<dbReference type="Gene3D" id="3.40.190.10">
    <property type="entry name" value="Periplasmic binding protein-like II"/>
    <property type="match status" value="1"/>
</dbReference>
<reference evidence="1" key="1">
    <citation type="journal article" date="2015" name="Nature">
        <title>Complex archaea that bridge the gap between prokaryotes and eukaryotes.</title>
        <authorList>
            <person name="Spang A."/>
            <person name="Saw J.H."/>
            <person name="Jorgensen S.L."/>
            <person name="Zaremba-Niedzwiedzka K."/>
            <person name="Martijn J."/>
            <person name="Lind A.E."/>
            <person name="van Eijk R."/>
            <person name="Schleper C."/>
            <person name="Guy L."/>
            <person name="Ettema T.J."/>
        </authorList>
    </citation>
    <scope>NUCLEOTIDE SEQUENCE</scope>
</reference>
<comment type="caution">
    <text evidence="1">The sequence shown here is derived from an EMBL/GenBank/DDBJ whole genome shotgun (WGS) entry which is preliminary data.</text>
</comment>
<dbReference type="SUPFAM" id="SSF53850">
    <property type="entry name" value="Periplasmic binding protein-like II"/>
    <property type="match status" value="1"/>
</dbReference>
<dbReference type="AlphaFoldDB" id="A0A0F9B719"/>